<comment type="similarity">
    <text evidence="2 4">Belongs to the cytochrome P450 family.</text>
</comment>
<reference evidence="6" key="1">
    <citation type="submission" date="2021-01" db="EMBL/GenBank/DDBJ databases">
        <authorList>
            <person name="Corre E."/>
            <person name="Pelletier E."/>
            <person name="Niang G."/>
            <person name="Scheremetjew M."/>
            <person name="Finn R."/>
            <person name="Kale V."/>
            <person name="Holt S."/>
            <person name="Cochrane G."/>
            <person name="Meng A."/>
            <person name="Brown T."/>
            <person name="Cohen L."/>
        </authorList>
    </citation>
    <scope>NUCLEOTIDE SEQUENCE</scope>
    <source>
        <strain evidence="6">CCAP1064/1</strain>
    </source>
</reference>
<dbReference type="GO" id="GO:0005506">
    <property type="term" value="F:iron ion binding"/>
    <property type="evidence" value="ECO:0007669"/>
    <property type="project" value="InterPro"/>
</dbReference>
<dbReference type="PANTHER" id="PTHR24305:SF166">
    <property type="entry name" value="CYTOCHROME P450 12A4, MITOCHONDRIAL-RELATED"/>
    <property type="match status" value="1"/>
</dbReference>
<dbReference type="SUPFAM" id="SSF48264">
    <property type="entry name" value="Cytochrome P450"/>
    <property type="match status" value="1"/>
</dbReference>
<dbReference type="EMBL" id="HBEL01002153">
    <property type="protein sequence ID" value="CAD8404897.1"/>
    <property type="molecule type" value="Transcribed_RNA"/>
</dbReference>
<dbReference type="GO" id="GO:0020037">
    <property type="term" value="F:heme binding"/>
    <property type="evidence" value="ECO:0007669"/>
    <property type="project" value="InterPro"/>
</dbReference>
<evidence type="ECO:0000256" key="3">
    <source>
        <dbReference type="PIRSR" id="PIRSR602401-1"/>
    </source>
</evidence>
<keyword evidence="4" id="KW-0560">Oxidoreductase</keyword>
<keyword evidence="3 4" id="KW-0408">Iron</keyword>
<feature type="transmembrane region" description="Helical" evidence="5">
    <location>
        <begin position="6"/>
        <end position="23"/>
    </location>
</feature>
<name>A0A7S0BVI0_9STRA</name>
<organism evidence="6">
    <name type="scientific">Proboscia inermis</name>
    <dbReference type="NCBI Taxonomy" id="420281"/>
    <lineage>
        <taxon>Eukaryota</taxon>
        <taxon>Sar</taxon>
        <taxon>Stramenopiles</taxon>
        <taxon>Ochrophyta</taxon>
        <taxon>Bacillariophyta</taxon>
        <taxon>Coscinodiscophyceae</taxon>
        <taxon>Rhizosoleniophycidae</taxon>
        <taxon>Rhizosoleniales</taxon>
        <taxon>Rhizosoleniaceae</taxon>
        <taxon>Proboscia</taxon>
    </lineage>
</organism>
<dbReference type="PRINTS" id="PR00385">
    <property type="entry name" value="P450"/>
</dbReference>
<sequence>MTDLTAWGIFTSLWLGLIIYTLLSTLHTYYRLGNIPGPNPFIPPNIFAGIALPVKHFKDLAKKHGRIYLYWPGWIFTKPMVFIADVKAVRQVLTDVKTFTKGPDYTVRFAVGLGKGLVTTVGEEHKKMRGCCTRFFVKKSIDKLVPIIQKNVYRLFEDLELVTTGPDGIQNIRKGNEDFNIMYFCHALTFRSISNIVYGGDLSYCLPYEKEIMEDISMGQRIIGTRIFFKAPILEFDPSVKHIRDRLQIYYAVFDRLVEERKRVFRSSDEKTKNEEPDDILRMMIDEKIPRIDMYEQIQTIIFAGFETTSTFLSYALYRIAKFPLVQERIREEVLDLMGDRTELTPDDLPKLKYLSCVFKECMRWLAIIPALTRVTTKDVDVTTSDGKCVRIPKDADIILPFYLLNFSEDVWKNPNDFVPERMEVVPDLQSVRHGFLPFSYGTRSCVGNLLAFQESQVAVAHLLRNFRLDRVDGFRPNTTLGISTVSSNGMRLKLVAL</sequence>
<keyword evidence="4" id="KW-0503">Monooxygenase</keyword>
<keyword evidence="3 4" id="KW-0349">Heme</keyword>
<proteinExistence type="inferred from homology"/>
<accession>A0A7S0BVI0</accession>
<evidence type="ECO:0000313" key="6">
    <source>
        <dbReference type="EMBL" id="CAD8404897.1"/>
    </source>
</evidence>
<keyword evidence="5" id="KW-0812">Transmembrane</keyword>
<dbReference type="InterPro" id="IPR002401">
    <property type="entry name" value="Cyt_P450_E_grp-I"/>
</dbReference>
<keyword evidence="5" id="KW-0472">Membrane</keyword>
<evidence type="ECO:0000256" key="4">
    <source>
        <dbReference type="RuleBase" id="RU000461"/>
    </source>
</evidence>
<keyword evidence="5" id="KW-1133">Transmembrane helix</keyword>
<dbReference type="InterPro" id="IPR036396">
    <property type="entry name" value="Cyt_P450_sf"/>
</dbReference>
<dbReference type="Gene3D" id="1.10.630.10">
    <property type="entry name" value="Cytochrome P450"/>
    <property type="match status" value="1"/>
</dbReference>
<dbReference type="GO" id="GO:0016705">
    <property type="term" value="F:oxidoreductase activity, acting on paired donors, with incorporation or reduction of molecular oxygen"/>
    <property type="evidence" value="ECO:0007669"/>
    <property type="project" value="InterPro"/>
</dbReference>
<evidence type="ECO:0008006" key="7">
    <source>
        <dbReference type="Google" id="ProtNLM"/>
    </source>
</evidence>
<dbReference type="PRINTS" id="PR00463">
    <property type="entry name" value="EP450I"/>
</dbReference>
<protein>
    <recommendedName>
        <fullName evidence="7">Cytochrome P450</fullName>
    </recommendedName>
</protein>
<dbReference type="PANTHER" id="PTHR24305">
    <property type="entry name" value="CYTOCHROME P450"/>
    <property type="match status" value="1"/>
</dbReference>
<dbReference type="PROSITE" id="PS00086">
    <property type="entry name" value="CYTOCHROME_P450"/>
    <property type="match status" value="1"/>
</dbReference>
<evidence type="ECO:0000256" key="2">
    <source>
        <dbReference type="ARBA" id="ARBA00010617"/>
    </source>
</evidence>
<dbReference type="InterPro" id="IPR001128">
    <property type="entry name" value="Cyt_P450"/>
</dbReference>
<feature type="binding site" description="axial binding residue" evidence="3">
    <location>
        <position position="446"/>
    </location>
    <ligand>
        <name>heme</name>
        <dbReference type="ChEBI" id="CHEBI:30413"/>
    </ligand>
    <ligandPart>
        <name>Fe</name>
        <dbReference type="ChEBI" id="CHEBI:18248"/>
    </ligandPart>
</feature>
<dbReference type="GO" id="GO:0004497">
    <property type="term" value="F:monooxygenase activity"/>
    <property type="evidence" value="ECO:0007669"/>
    <property type="project" value="UniProtKB-KW"/>
</dbReference>
<keyword evidence="3 4" id="KW-0479">Metal-binding</keyword>
<comment type="cofactor">
    <cofactor evidence="1 3">
        <name>heme</name>
        <dbReference type="ChEBI" id="CHEBI:30413"/>
    </cofactor>
</comment>
<dbReference type="InterPro" id="IPR017972">
    <property type="entry name" value="Cyt_P450_CS"/>
</dbReference>
<dbReference type="InterPro" id="IPR050121">
    <property type="entry name" value="Cytochrome_P450_monoxygenase"/>
</dbReference>
<evidence type="ECO:0000256" key="5">
    <source>
        <dbReference type="SAM" id="Phobius"/>
    </source>
</evidence>
<gene>
    <name evidence="6" type="ORF">PINE0816_LOCUS1006</name>
</gene>
<dbReference type="AlphaFoldDB" id="A0A7S0BVI0"/>
<dbReference type="Pfam" id="PF00067">
    <property type="entry name" value="p450"/>
    <property type="match status" value="1"/>
</dbReference>
<evidence type="ECO:0000256" key="1">
    <source>
        <dbReference type="ARBA" id="ARBA00001971"/>
    </source>
</evidence>
<dbReference type="CDD" id="cd00302">
    <property type="entry name" value="cytochrome_P450"/>
    <property type="match status" value="1"/>
</dbReference>